<gene>
    <name evidence="3" type="ORF">P8192_02015</name>
</gene>
<comment type="similarity">
    <text evidence="1">Belongs to the carbon-nitrogen hydrolase superfamily. NIT1/NIT2 family.</text>
</comment>
<dbReference type="InterPro" id="IPR036526">
    <property type="entry name" value="C-N_Hydrolase_sf"/>
</dbReference>
<dbReference type="PROSITE" id="PS50263">
    <property type="entry name" value="CN_HYDROLASE"/>
    <property type="match status" value="1"/>
</dbReference>
<dbReference type="SUPFAM" id="SSF56317">
    <property type="entry name" value="Carbon-nitrogen hydrolase"/>
    <property type="match status" value="1"/>
</dbReference>
<proteinExistence type="inferred from homology"/>
<sequence length="265" mass="28777">MRISVGQFSPTGVVAENLATIRSLAERAVDDDAELLVLPEESMFTVRHVDGPLEEAVAGGWSLFVSGLGEIAAELDIALVAGGYEPSDSERPFNTLVALGADGRIAGTYRKLHLYDAFKHKESDRITPGDAGVTVVELGGLRFGLMTCYDLRFPEMARALAVRGADALLVPAAWFKGDHKIDHWKTLLKARAVENTVWVVAAGTCSNNTIGYSGIVDPLALPVATLDEETEAIATAEVDRERLDEVREFLPLLENRRTDVEDLRS</sequence>
<dbReference type="EMBL" id="CP121252">
    <property type="protein sequence ID" value="WFP16923.1"/>
    <property type="molecule type" value="Genomic_DNA"/>
</dbReference>
<feature type="domain" description="CN hydrolase" evidence="2">
    <location>
        <begin position="1"/>
        <end position="240"/>
    </location>
</feature>
<dbReference type="InterPro" id="IPR003010">
    <property type="entry name" value="C-N_Hydrolase"/>
</dbReference>
<dbReference type="Proteomes" id="UP001219037">
    <property type="component" value="Chromosome"/>
</dbReference>
<organism evidence="3 4">
    <name type="scientific">Citricoccus muralis</name>
    <dbReference type="NCBI Taxonomy" id="169134"/>
    <lineage>
        <taxon>Bacteria</taxon>
        <taxon>Bacillati</taxon>
        <taxon>Actinomycetota</taxon>
        <taxon>Actinomycetes</taxon>
        <taxon>Micrococcales</taxon>
        <taxon>Micrococcaceae</taxon>
        <taxon>Citricoccus</taxon>
    </lineage>
</organism>
<keyword evidence="3" id="KW-0378">Hydrolase</keyword>
<dbReference type="Pfam" id="PF00795">
    <property type="entry name" value="CN_hydrolase"/>
    <property type="match status" value="1"/>
</dbReference>
<keyword evidence="4" id="KW-1185">Reference proteome</keyword>
<evidence type="ECO:0000313" key="4">
    <source>
        <dbReference type="Proteomes" id="UP001219037"/>
    </source>
</evidence>
<protein>
    <submittedName>
        <fullName evidence="3">Carbon-nitrogen hydrolase family protein</fullName>
    </submittedName>
</protein>
<evidence type="ECO:0000256" key="1">
    <source>
        <dbReference type="ARBA" id="ARBA00010613"/>
    </source>
</evidence>
<reference evidence="3 4" key="1">
    <citation type="submission" date="2023-04" db="EMBL/GenBank/DDBJ databases">
        <title>Funneling lignin-derived compounds into biodiesel using alkali-halophilic Citricoccus sp. P2.</title>
        <authorList>
            <person name="Luo C.-B."/>
        </authorList>
    </citation>
    <scope>NUCLEOTIDE SEQUENCE [LARGE SCALE GENOMIC DNA]</scope>
    <source>
        <strain evidence="3 4">P2</strain>
    </source>
</reference>
<name>A0ABY8H8D9_9MICC</name>
<dbReference type="InterPro" id="IPR001110">
    <property type="entry name" value="UPF0012_CS"/>
</dbReference>
<evidence type="ECO:0000313" key="3">
    <source>
        <dbReference type="EMBL" id="WFP16923.1"/>
    </source>
</evidence>
<dbReference type="PROSITE" id="PS01227">
    <property type="entry name" value="UPF0012"/>
    <property type="match status" value="1"/>
</dbReference>
<evidence type="ECO:0000259" key="2">
    <source>
        <dbReference type="PROSITE" id="PS50263"/>
    </source>
</evidence>
<accession>A0ABY8H8D9</accession>
<dbReference type="GO" id="GO:0016787">
    <property type="term" value="F:hydrolase activity"/>
    <property type="evidence" value="ECO:0007669"/>
    <property type="project" value="UniProtKB-KW"/>
</dbReference>
<dbReference type="CDD" id="cd07581">
    <property type="entry name" value="nitrilase_3"/>
    <property type="match status" value="1"/>
</dbReference>
<dbReference type="Gene3D" id="3.60.110.10">
    <property type="entry name" value="Carbon-nitrogen hydrolase"/>
    <property type="match status" value="1"/>
</dbReference>
<dbReference type="PANTHER" id="PTHR23088">
    <property type="entry name" value="NITRILASE-RELATED"/>
    <property type="match status" value="1"/>
</dbReference>
<dbReference type="PANTHER" id="PTHR23088:SF27">
    <property type="entry name" value="DEAMINATED GLUTATHIONE AMIDASE"/>
    <property type="match status" value="1"/>
</dbReference>
<dbReference type="RefSeq" id="WP_270106399.1">
    <property type="nucleotide sequence ID" value="NZ_CP121252.1"/>
</dbReference>